<evidence type="ECO:0000259" key="2">
    <source>
        <dbReference type="Pfam" id="PF13386"/>
    </source>
</evidence>
<dbReference type="NCBIfam" id="NF040495">
    <property type="entry name" value="tranport_ArsG"/>
    <property type="match status" value="1"/>
</dbReference>
<proteinExistence type="predicted"/>
<accession>A0A8E1R0V1</accession>
<feature type="transmembrane region" description="Helical" evidence="1">
    <location>
        <begin position="139"/>
        <end position="160"/>
    </location>
</feature>
<dbReference type="Proteomes" id="UP000036951">
    <property type="component" value="Unassembled WGS sequence"/>
</dbReference>
<evidence type="ECO:0000313" key="4">
    <source>
        <dbReference type="Proteomes" id="UP000036951"/>
    </source>
</evidence>
<dbReference type="Pfam" id="PF13386">
    <property type="entry name" value="DsbD_2"/>
    <property type="match status" value="1"/>
</dbReference>
<name>A0A8E1R0V1_9BACT</name>
<feature type="transmembrane region" description="Helical" evidence="1">
    <location>
        <begin position="54"/>
        <end position="78"/>
    </location>
</feature>
<dbReference type="PANTHER" id="PTHR31272:SF4">
    <property type="entry name" value="CYTOCHROME C-TYPE BIOGENESIS PROTEIN HI_1454-RELATED"/>
    <property type="match status" value="1"/>
</dbReference>
<dbReference type="EMBL" id="LFQU01000016">
    <property type="protein sequence ID" value="KOO68247.1"/>
    <property type="molecule type" value="Genomic_DNA"/>
</dbReference>
<feature type="transmembrane region" description="Helical" evidence="1">
    <location>
        <begin position="172"/>
        <end position="193"/>
    </location>
</feature>
<dbReference type="RefSeq" id="WP_021855456.1">
    <property type="nucleotide sequence ID" value="NZ_DAWBWQ010000092.1"/>
</dbReference>
<protein>
    <submittedName>
        <fullName evidence="3">Cytochrome C biogenesis protein</fullName>
    </submittedName>
</protein>
<evidence type="ECO:0000256" key="1">
    <source>
        <dbReference type="SAM" id="Phobius"/>
    </source>
</evidence>
<keyword evidence="1" id="KW-1133">Transmembrane helix</keyword>
<gene>
    <name evidence="3" type="ORF">ACU52_09050</name>
</gene>
<keyword evidence="4" id="KW-1185">Reference proteome</keyword>
<sequence>MEYLQSLLDSSEIPVVTAFLLGLLTAVSPCPLATNITAIGFISKNLDSRNRIFLNGLLYTAGRMIAYSVLGAILIVLLRRGADMFFIQKGVSEWGELLLAPALVLIGLFMLFSDKLHLPKFGFSASERTERLKGAWGSLLLGILFAMAFCPTSGLFYFGMLIPMAAMEGEGYFLPVVYALATGLPVMLAAWVLAYSVSGIGKFYNKMQVFQKWFSRIVAVVFIFVGIYYGLMMYNLI</sequence>
<keyword evidence="1" id="KW-0812">Transmembrane</keyword>
<feature type="domain" description="Urease accessory protein UreH-like transmembrane" evidence="2">
    <location>
        <begin position="17"/>
        <end position="228"/>
    </location>
</feature>
<dbReference type="InterPro" id="IPR039447">
    <property type="entry name" value="UreH-like_TM_dom"/>
</dbReference>
<comment type="caution">
    <text evidence="3">The sequence shown here is derived from an EMBL/GenBank/DDBJ whole genome shotgun (WGS) entry which is preliminary data.</text>
</comment>
<organism evidence="3 4">
    <name type="scientific">Xylanibacter rarus</name>
    <dbReference type="NCBI Taxonomy" id="1676614"/>
    <lineage>
        <taxon>Bacteria</taxon>
        <taxon>Pseudomonadati</taxon>
        <taxon>Bacteroidota</taxon>
        <taxon>Bacteroidia</taxon>
        <taxon>Bacteroidales</taxon>
        <taxon>Prevotellaceae</taxon>
        <taxon>Xylanibacter</taxon>
    </lineage>
</organism>
<dbReference type="PANTHER" id="PTHR31272">
    <property type="entry name" value="CYTOCHROME C-TYPE BIOGENESIS PROTEIN HI_1454-RELATED"/>
    <property type="match status" value="1"/>
</dbReference>
<feature type="transmembrane region" description="Helical" evidence="1">
    <location>
        <begin position="98"/>
        <end position="118"/>
    </location>
</feature>
<keyword evidence="1" id="KW-0472">Membrane</keyword>
<dbReference type="OrthoDB" id="1199621at2"/>
<evidence type="ECO:0000313" key="3">
    <source>
        <dbReference type="EMBL" id="KOO68247.1"/>
    </source>
</evidence>
<dbReference type="AlphaFoldDB" id="A0A8E1R0V1"/>
<dbReference type="InterPro" id="IPR051790">
    <property type="entry name" value="Cytochrome_c-biogenesis_DsbD"/>
</dbReference>
<feature type="transmembrane region" description="Helical" evidence="1">
    <location>
        <begin position="20"/>
        <end position="42"/>
    </location>
</feature>
<feature type="transmembrane region" description="Helical" evidence="1">
    <location>
        <begin position="213"/>
        <end position="231"/>
    </location>
</feature>
<reference evidence="3 4" key="1">
    <citation type="submission" date="2015-06" db="EMBL/GenBank/DDBJ databases">
        <title>Prevotella sp. 109, sp. nov., a novel member of the family Prevotellaceae isolated from human faeces.</title>
        <authorList>
            <person name="Shkoporov A.N."/>
            <person name="Chaplin A.V."/>
            <person name="Kafarskaia L.I."/>
            <person name="Efimov B.A."/>
        </authorList>
    </citation>
    <scope>NUCLEOTIDE SEQUENCE [LARGE SCALE GENOMIC DNA]</scope>
    <source>
        <strain evidence="3 4">109</strain>
    </source>
</reference>